<evidence type="ECO:0000256" key="5">
    <source>
        <dbReference type="SAM" id="MobiDB-lite"/>
    </source>
</evidence>
<keyword evidence="3" id="KW-0234">DNA repair</keyword>
<keyword evidence="7" id="KW-1185">Reference proteome</keyword>
<dbReference type="Gene3D" id="2.40.50.140">
    <property type="entry name" value="Nucleic acid-binding proteins"/>
    <property type="match status" value="1"/>
</dbReference>
<dbReference type="CDD" id="cd04496">
    <property type="entry name" value="SSB_OBF"/>
    <property type="match status" value="1"/>
</dbReference>
<organism evidence="6 7">
    <name type="scientific">Nguyenibacter vanlangensis</name>
    <dbReference type="NCBI Taxonomy" id="1216886"/>
    <lineage>
        <taxon>Bacteria</taxon>
        <taxon>Pseudomonadati</taxon>
        <taxon>Pseudomonadota</taxon>
        <taxon>Alphaproteobacteria</taxon>
        <taxon>Acetobacterales</taxon>
        <taxon>Acetobacteraceae</taxon>
        <taxon>Nguyenibacter</taxon>
    </lineage>
</organism>
<sequence>MAQSVNKAVLIGNLGKDPEVRSTQGGSKVVSMTVATSETWKDRQSGEKREATEWHRIVIWNENIGNFVEQYLRKGDKVYLEGKLQTRKWTDQQGADRYTTEIVLQAYDGKLVSLTSRLDNQGGGEQSRANQNNASRGTGYGRNDVDDEIPF</sequence>
<keyword evidence="2 3" id="KW-0233">DNA recombination</keyword>
<dbReference type="PROSITE" id="PS50935">
    <property type="entry name" value="SSB"/>
    <property type="match status" value="1"/>
</dbReference>
<comment type="function">
    <text evidence="3">Plays an important role in DNA replication, recombination and repair. Binds to ssDNA and to an array of partner proteins to recruit them to their sites of action during DNA metabolism.</text>
</comment>
<accession>A0ABZ3D269</accession>
<proteinExistence type="inferred from homology"/>
<gene>
    <name evidence="6" type="primary">ssb</name>
    <name evidence="6" type="ORF">AAC691_15375</name>
</gene>
<evidence type="ECO:0000313" key="7">
    <source>
        <dbReference type="Proteomes" id="UP001449795"/>
    </source>
</evidence>
<evidence type="ECO:0000256" key="1">
    <source>
        <dbReference type="ARBA" id="ARBA00023125"/>
    </source>
</evidence>
<feature type="compositionally biased region" description="Polar residues" evidence="5">
    <location>
        <begin position="127"/>
        <end position="136"/>
    </location>
</feature>
<dbReference type="RefSeq" id="WP_342627533.1">
    <property type="nucleotide sequence ID" value="NZ_CP152276.1"/>
</dbReference>
<dbReference type="GO" id="GO:0003677">
    <property type="term" value="F:DNA binding"/>
    <property type="evidence" value="ECO:0007669"/>
    <property type="project" value="UniProtKB-KW"/>
</dbReference>
<feature type="region of interest" description="Disordered" evidence="5">
    <location>
        <begin position="118"/>
        <end position="151"/>
    </location>
</feature>
<feature type="short sequence motif" description="Important for interaction with partner proteins" evidence="3">
    <location>
        <begin position="146"/>
        <end position="151"/>
    </location>
</feature>
<comment type="caution">
    <text evidence="3">Lacks conserved residue(s) required for the propagation of feature annotation.</text>
</comment>
<keyword evidence="3" id="KW-0235">DNA replication</keyword>
<protein>
    <recommendedName>
        <fullName evidence="3 4">Single-stranded DNA-binding protein</fullName>
        <shortName evidence="3">SSB</shortName>
    </recommendedName>
</protein>
<dbReference type="PANTHER" id="PTHR10302">
    <property type="entry name" value="SINGLE-STRANDED DNA-BINDING PROTEIN"/>
    <property type="match status" value="1"/>
</dbReference>
<keyword evidence="1 3" id="KW-0238">DNA-binding</keyword>
<dbReference type="Proteomes" id="UP001449795">
    <property type="component" value="Chromosome"/>
</dbReference>
<keyword evidence="3" id="KW-0227">DNA damage</keyword>
<reference evidence="6 7" key="1">
    <citation type="submission" date="2024-04" db="EMBL/GenBank/DDBJ databases">
        <title>Complete genome sequence of Nguyenibacter vanlangesis HBCM-1154, a strain capable of nitrogen fixation, IAA production, and phosphorus solubilization isolated from sugarcane soil.</title>
        <authorList>
            <person name="MY HANH P."/>
        </authorList>
    </citation>
    <scope>NUCLEOTIDE SEQUENCE [LARGE SCALE GENOMIC DNA]</scope>
    <source>
        <strain evidence="6 7">HBCM 1154</strain>
    </source>
</reference>
<evidence type="ECO:0000256" key="3">
    <source>
        <dbReference type="HAMAP-Rule" id="MF_00984"/>
    </source>
</evidence>
<evidence type="ECO:0000256" key="2">
    <source>
        <dbReference type="ARBA" id="ARBA00023172"/>
    </source>
</evidence>
<dbReference type="InterPro" id="IPR012340">
    <property type="entry name" value="NA-bd_OB-fold"/>
</dbReference>
<dbReference type="EMBL" id="CP152276">
    <property type="protein sequence ID" value="XAE41656.1"/>
    <property type="molecule type" value="Genomic_DNA"/>
</dbReference>
<evidence type="ECO:0000313" key="6">
    <source>
        <dbReference type="EMBL" id="XAE41656.1"/>
    </source>
</evidence>
<dbReference type="PIRSF" id="PIRSF002070">
    <property type="entry name" value="SSB"/>
    <property type="match status" value="1"/>
</dbReference>
<comment type="subunit">
    <text evidence="3">Homotetramer.</text>
</comment>
<name>A0ABZ3D269_9PROT</name>
<dbReference type="InterPro" id="IPR000424">
    <property type="entry name" value="Primosome_PriB/ssb"/>
</dbReference>
<dbReference type="NCBIfam" id="TIGR00621">
    <property type="entry name" value="ssb"/>
    <property type="match status" value="1"/>
</dbReference>
<dbReference type="PANTHER" id="PTHR10302:SF27">
    <property type="entry name" value="SINGLE-STRANDED DNA-BINDING PROTEIN"/>
    <property type="match status" value="1"/>
</dbReference>
<dbReference type="HAMAP" id="MF_00984">
    <property type="entry name" value="SSB"/>
    <property type="match status" value="1"/>
</dbReference>
<dbReference type="SUPFAM" id="SSF50249">
    <property type="entry name" value="Nucleic acid-binding proteins"/>
    <property type="match status" value="1"/>
</dbReference>
<dbReference type="InterPro" id="IPR011344">
    <property type="entry name" value="ssDNA-bd"/>
</dbReference>
<evidence type="ECO:0000256" key="4">
    <source>
        <dbReference type="PIRNR" id="PIRNR002070"/>
    </source>
</evidence>
<dbReference type="Pfam" id="PF00436">
    <property type="entry name" value="SSB"/>
    <property type="match status" value="1"/>
</dbReference>